<dbReference type="STRING" id="1797298.A2988_01655"/>
<dbReference type="GO" id="GO:0005524">
    <property type="term" value="F:ATP binding"/>
    <property type="evidence" value="ECO:0007669"/>
    <property type="project" value="UniProtKB-UniRule"/>
</dbReference>
<dbReference type="GO" id="GO:0005971">
    <property type="term" value="C:ribonucleoside-diphosphate reductase complex"/>
    <property type="evidence" value="ECO:0007669"/>
    <property type="project" value="TreeGrafter"/>
</dbReference>
<evidence type="ECO:0000256" key="5">
    <source>
        <dbReference type="ARBA" id="ARBA00023002"/>
    </source>
</evidence>
<dbReference type="PROSITE" id="PS51161">
    <property type="entry name" value="ATP_CONE"/>
    <property type="match status" value="2"/>
</dbReference>
<dbReference type="NCBIfam" id="TIGR02506">
    <property type="entry name" value="NrdE_NrdA"/>
    <property type="match status" value="1"/>
</dbReference>
<comment type="function">
    <text evidence="7 10">Provides the precursors necessary for DNA synthesis. Catalyzes the biosynthesis of deoxyribonucleotides from the corresponding ribonucleotides.</text>
</comment>
<feature type="domain" description="ATP-cone" evidence="11">
    <location>
        <begin position="114"/>
        <end position="204"/>
    </location>
</feature>
<evidence type="ECO:0000256" key="2">
    <source>
        <dbReference type="ARBA" id="ARBA00022533"/>
    </source>
</evidence>
<dbReference type="InterPro" id="IPR039718">
    <property type="entry name" value="Rrm1"/>
</dbReference>
<evidence type="ECO:0000256" key="6">
    <source>
        <dbReference type="ARBA" id="ARBA00023116"/>
    </source>
</evidence>
<dbReference type="Pfam" id="PF03477">
    <property type="entry name" value="ATP-cone"/>
    <property type="match status" value="2"/>
</dbReference>
<dbReference type="AlphaFoldDB" id="A0A1F5BU75"/>
<dbReference type="PANTHER" id="PTHR11573:SF6">
    <property type="entry name" value="RIBONUCLEOSIDE-DIPHOSPHATE REDUCTASE LARGE SUBUNIT"/>
    <property type="match status" value="1"/>
</dbReference>
<evidence type="ECO:0000256" key="9">
    <source>
        <dbReference type="PROSITE-ProRule" id="PRU00492"/>
    </source>
</evidence>
<evidence type="ECO:0000256" key="4">
    <source>
        <dbReference type="ARBA" id="ARBA00022840"/>
    </source>
</evidence>
<evidence type="ECO:0000313" key="12">
    <source>
        <dbReference type="EMBL" id="OGD34164.1"/>
    </source>
</evidence>
<accession>A0A1F5BU75</accession>
<evidence type="ECO:0000256" key="3">
    <source>
        <dbReference type="ARBA" id="ARBA00022741"/>
    </source>
</evidence>
<dbReference type="InterPro" id="IPR005144">
    <property type="entry name" value="ATP-cone_dom"/>
</dbReference>
<evidence type="ECO:0000256" key="10">
    <source>
        <dbReference type="RuleBase" id="RU003410"/>
    </source>
</evidence>
<proteinExistence type="inferred from homology"/>
<organism evidence="12 13">
    <name type="scientific">Candidatus Azambacteria bacterium RIFCSPLOWO2_01_FULL_46_25</name>
    <dbReference type="NCBI Taxonomy" id="1797298"/>
    <lineage>
        <taxon>Bacteria</taxon>
        <taxon>Candidatus Azamiibacteriota</taxon>
    </lineage>
</organism>
<dbReference type="InterPro" id="IPR013346">
    <property type="entry name" value="NrdE_NrdA_C"/>
</dbReference>
<keyword evidence="2" id="KW-0021">Allosteric enzyme</keyword>
<comment type="similarity">
    <text evidence="1 10">Belongs to the ribonucleoside diphosphate reductase large chain family.</text>
</comment>
<dbReference type="Gene3D" id="3.20.70.20">
    <property type="match status" value="1"/>
</dbReference>
<evidence type="ECO:0000259" key="11">
    <source>
        <dbReference type="PROSITE" id="PS51161"/>
    </source>
</evidence>
<keyword evidence="3 9" id="KW-0547">Nucleotide-binding</keyword>
<keyword evidence="5 10" id="KW-0560">Oxidoreductase</keyword>
<keyword evidence="4 9" id="KW-0067">ATP-binding</keyword>
<dbReference type="Proteomes" id="UP000176650">
    <property type="component" value="Unassembled WGS sequence"/>
</dbReference>
<feature type="domain" description="ATP-cone" evidence="11">
    <location>
        <begin position="4"/>
        <end position="98"/>
    </location>
</feature>
<evidence type="ECO:0000256" key="8">
    <source>
        <dbReference type="ARBA" id="ARBA00047754"/>
    </source>
</evidence>
<evidence type="ECO:0000313" key="13">
    <source>
        <dbReference type="Proteomes" id="UP000176650"/>
    </source>
</evidence>
<gene>
    <name evidence="12" type="ORF">A2988_01655</name>
</gene>
<dbReference type="Pfam" id="PF00317">
    <property type="entry name" value="Ribonuc_red_lgN"/>
    <property type="match status" value="1"/>
</dbReference>
<dbReference type="SUPFAM" id="SSF51998">
    <property type="entry name" value="PFL-like glycyl radical enzymes"/>
    <property type="match status" value="1"/>
</dbReference>
<dbReference type="InterPro" id="IPR008926">
    <property type="entry name" value="RNR_R1-su_N"/>
</dbReference>
<dbReference type="InterPro" id="IPR000788">
    <property type="entry name" value="RNR_lg_C"/>
</dbReference>
<comment type="caution">
    <text evidence="12">The sequence shown here is derived from an EMBL/GenBank/DDBJ whole genome shotgun (WGS) entry which is preliminary data.</text>
</comment>
<dbReference type="GO" id="GO:0009263">
    <property type="term" value="P:deoxyribonucleotide biosynthetic process"/>
    <property type="evidence" value="ECO:0007669"/>
    <property type="project" value="UniProtKB-KW"/>
</dbReference>
<keyword evidence="6 10" id="KW-0215">Deoxyribonucleotide synthesis</keyword>
<dbReference type="FunFam" id="3.20.70.20:FF:000009">
    <property type="entry name" value="Ribonucleoside-diphosphate reductase"/>
    <property type="match status" value="1"/>
</dbReference>
<dbReference type="UniPathway" id="UPA00326"/>
<dbReference type="PRINTS" id="PR01183">
    <property type="entry name" value="RIBORDTASEM1"/>
</dbReference>
<dbReference type="Pfam" id="PF02867">
    <property type="entry name" value="Ribonuc_red_lgC"/>
    <property type="match status" value="1"/>
</dbReference>
<dbReference type="InterPro" id="IPR013509">
    <property type="entry name" value="RNR_lsu_N"/>
</dbReference>
<dbReference type="PROSITE" id="PS00089">
    <property type="entry name" value="RIBORED_LARGE"/>
    <property type="match status" value="1"/>
</dbReference>
<dbReference type="GO" id="GO:0004748">
    <property type="term" value="F:ribonucleoside-diphosphate reductase activity, thioredoxin disulfide as acceptor"/>
    <property type="evidence" value="ECO:0007669"/>
    <property type="project" value="UniProtKB-EC"/>
</dbReference>
<sequence length="947" mass="106984">MTIATIKKRNGDIVEFEPEKITKAVEKAFTAQKKQYTREDIDGITQSVVQKAEVFFDKEHSPQVEDIQDMVEKTLMERGFYDIAKAYILYRSEHAKERAEKHKETLEKIEKKSLFVTKKSGKKEKFDEKKIRATLAHAVEGHEGVVDIDALVNACKEGLYDGISTKDIEKTLIMTVRSFIEQDPAFSFITARLLLDKMSREVIGDDFDRDRPEAQYRSAFAQNVKKGVDLGVFTPNLLSYDLKKMSSALVLSRDTLFTYLGLQTLYDRYFARDAKTGEIFETPQAFWMRVAMGLALNETNKEERAVEFYNLISAMLFVPSTPTLFHAGTTHPQLSSCYLTTVEDDLAHIFKCIGDNAQLSKWSGGLGNDWTNLRGTGALIKKTGVESQGIIPFLKIANDTTVAINRSGKRRGATCAYLETWHYDIEDFLDLRKNTGDERRRTHDMNTANWIPDLFMKRVQEDGDWTLLSPDEAPDLHHIYGKKFEERYGQYEKMVEEGTIRLFKKMKARDLWKKMVTMLFETGHPWITFKDPSNIRSPQDHVGVVHSSNLCTEITLNTSKDETAVCNLGSVNLALHVKDAKLNQALVQSTVSTAMRMLDNVIDVNFYPTEEAKTANSRHRPVGLGIMGFQDALYLMDVTFDSEACVSFADESMETIAYHAILASSLLAQEKGAYETFKGSKWDRGIFPVDTIALLEQERGMPIDMLRGGKLDWAPVRESVKKHGMRNSNCMAIAPTATIANIAGVLPSIEPIYKNIYVKSNQGGEFIVVNSYLVDELKANKLWDYEMLGKIKYHDGSIKDISEIPDHLKAKYKEVFEIDPIWLIRAAAYRGKWIDQSQSLNIFFKGTSGKDISSLYTYAWMMGLKTTYYLRTLAVSQVEKSTVKTEEFGSTHKREFLAMKMQVAPQQVPVAASVAPPLSLTPSFAVASSKSAPKLCAIEDPTCEACQ</sequence>
<dbReference type="SUPFAM" id="SSF48168">
    <property type="entry name" value="R1 subunit of ribonucleotide reductase, N-terminal domain"/>
    <property type="match status" value="1"/>
</dbReference>
<dbReference type="EC" id="1.17.4.1" evidence="10"/>
<evidence type="ECO:0000256" key="1">
    <source>
        <dbReference type="ARBA" id="ARBA00010406"/>
    </source>
</evidence>
<dbReference type="EMBL" id="MEYS01000002">
    <property type="protein sequence ID" value="OGD34164.1"/>
    <property type="molecule type" value="Genomic_DNA"/>
</dbReference>
<name>A0A1F5BU75_9BACT</name>
<evidence type="ECO:0000256" key="7">
    <source>
        <dbReference type="ARBA" id="ARBA00024942"/>
    </source>
</evidence>
<dbReference type="PANTHER" id="PTHR11573">
    <property type="entry name" value="RIBONUCLEOSIDE-DIPHOSPHATE REDUCTASE LARGE CHAIN"/>
    <property type="match status" value="1"/>
</dbReference>
<protein>
    <recommendedName>
        <fullName evidence="10">Ribonucleoside-diphosphate reductase</fullName>
        <ecNumber evidence="10">1.17.4.1</ecNumber>
    </recommendedName>
</protein>
<dbReference type="NCBIfam" id="NF005544">
    <property type="entry name" value="PRK07207.1"/>
    <property type="match status" value="1"/>
</dbReference>
<dbReference type="CDD" id="cd01679">
    <property type="entry name" value="RNR_I"/>
    <property type="match status" value="1"/>
</dbReference>
<reference evidence="12 13" key="1">
    <citation type="journal article" date="2016" name="Nat. Commun.">
        <title>Thousands of microbial genomes shed light on interconnected biogeochemical processes in an aquifer system.</title>
        <authorList>
            <person name="Anantharaman K."/>
            <person name="Brown C.T."/>
            <person name="Hug L.A."/>
            <person name="Sharon I."/>
            <person name="Castelle C.J."/>
            <person name="Probst A.J."/>
            <person name="Thomas B.C."/>
            <person name="Singh A."/>
            <person name="Wilkins M.J."/>
            <person name="Karaoz U."/>
            <person name="Brodie E.L."/>
            <person name="Williams K.H."/>
            <person name="Hubbard S.S."/>
            <person name="Banfield J.F."/>
        </authorList>
    </citation>
    <scope>NUCLEOTIDE SEQUENCE [LARGE SCALE GENOMIC DNA]</scope>
</reference>
<comment type="catalytic activity">
    <reaction evidence="8 10">
        <text>a 2'-deoxyribonucleoside 5'-diphosphate + [thioredoxin]-disulfide + H2O = a ribonucleoside 5'-diphosphate + [thioredoxin]-dithiol</text>
        <dbReference type="Rhea" id="RHEA:23252"/>
        <dbReference type="Rhea" id="RHEA-COMP:10698"/>
        <dbReference type="Rhea" id="RHEA-COMP:10700"/>
        <dbReference type="ChEBI" id="CHEBI:15377"/>
        <dbReference type="ChEBI" id="CHEBI:29950"/>
        <dbReference type="ChEBI" id="CHEBI:50058"/>
        <dbReference type="ChEBI" id="CHEBI:57930"/>
        <dbReference type="ChEBI" id="CHEBI:73316"/>
        <dbReference type="EC" id="1.17.4.1"/>
    </reaction>
</comment>